<evidence type="ECO:0000313" key="1">
    <source>
        <dbReference type="EMBL" id="TNV80356.1"/>
    </source>
</evidence>
<dbReference type="AlphaFoldDB" id="A0A8J8NRQ0"/>
<dbReference type="Proteomes" id="UP000785679">
    <property type="component" value="Unassembled WGS sequence"/>
</dbReference>
<organism evidence="1 2">
    <name type="scientific">Halteria grandinella</name>
    <dbReference type="NCBI Taxonomy" id="5974"/>
    <lineage>
        <taxon>Eukaryota</taxon>
        <taxon>Sar</taxon>
        <taxon>Alveolata</taxon>
        <taxon>Ciliophora</taxon>
        <taxon>Intramacronucleata</taxon>
        <taxon>Spirotrichea</taxon>
        <taxon>Stichotrichia</taxon>
        <taxon>Sporadotrichida</taxon>
        <taxon>Halteriidae</taxon>
        <taxon>Halteria</taxon>
    </lineage>
</organism>
<dbReference type="EMBL" id="RRYP01007618">
    <property type="protein sequence ID" value="TNV80356.1"/>
    <property type="molecule type" value="Genomic_DNA"/>
</dbReference>
<comment type="caution">
    <text evidence="1">The sequence shown here is derived from an EMBL/GenBank/DDBJ whole genome shotgun (WGS) entry which is preliminary data.</text>
</comment>
<reference evidence="1" key="1">
    <citation type="submission" date="2019-06" db="EMBL/GenBank/DDBJ databases">
        <authorList>
            <person name="Zheng W."/>
        </authorList>
    </citation>
    <scope>NUCLEOTIDE SEQUENCE</scope>
    <source>
        <strain evidence="1">QDHG01</strain>
    </source>
</reference>
<name>A0A8J8NRQ0_HALGN</name>
<protein>
    <submittedName>
        <fullName evidence="1">Uncharacterized protein</fullName>
    </submittedName>
</protein>
<proteinExistence type="predicted"/>
<accession>A0A8J8NRQ0</accession>
<keyword evidence="2" id="KW-1185">Reference proteome</keyword>
<sequence length="101" mass="11438">MPSISKTSTFLNLMEIQAQTVSSLSKYLTMIPLNSQIYAVYQISKLRVFLAFLYCAKIQLCLYPITNVNARRKSIFIAQLILNTVQAQYCSCQTGFAIIKT</sequence>
<gene>
    <name evidence="1" type="ORF">FGO68_gene370</name>
</gene>
<evidence type="ECO:0000313" key="2">
    <source>
        <dbReference type="Proteomes" id="UP000785679"/>
    </source>
</evidence>